<dbReference type="InterPro" id="IPR004875">
    <property type="entry name" value="DDE_SF_endonuclease_dom"/>
</dbReference>
<dbReference type="EMBL" id="JANEYF010005422">
    <property type="protein sequence ID" value="KAJ8928278.1"/>
    <property type="molecule type" value="Genomic_DNA"/>
</dbReference>
<evidence type="ECO:0000313" key="3">
    <source>
        <dbReference type="Proteomes" id="UP001162156"/>
    </source>
</evidence>
<keyword evidence="3" id="KW-1185">Reference proteome</keyword>
<dbReference type="GO" id="GO:0003676">
    <property type="term" value="F:nucleic acid binding"/>
    <property type="evidence" value="ECO:0007669"/>
    <property type="project" value="InterPro"/>
</dbReference>
<evidence type="ECO:0000259" key="1">
    <source>
        <dbReference type="Pfam" id="PF03184"/>
    </source>
</evidence>
<dbReference type="Proteomes" id="UP001162156">
    <property type="component" value="Unassembled WGS sequence"/>
</dbReference>
<comment type="caution">
    <text evidence="2">The sequence shown here is derived from an EMBL/GenBank/DDBJ whole genome shotgun (WGS) entry which is preliminary data.</text>
</comment>
<evidence type="ECO:0000313" key="2">
    <source>
        <dbReference type="EMBL" id="KAJ8928278.1"/>
    </source>
</evidence>
<dbReference type="AlphaFoldDB" id="A0AAV8WPL5"/>
<feature type="domain" description="DDE-1" evidence="1">
    <location>
        <begin position="10"/>
        <end position="71"/>
    </location>
</feature>
<name>A0AAV8WPL5_9CUCU</name>
<dbReference type="Pfam" id="PF03184">
    <property type="entry name" value="DDE_1"/>
    <property type="match status" value="1"/>
</dbReference>
<accession>A0AAV8WPL5</accession>
<reference evidence="2" key="1">
    <citation type="journal article" date="2023" name="Insect Mol. Biol.">
        <title>Genome sequencing provides insights into the evolution of gene families encoding plant cell wall-degrading enzymes in longhorned beetles.</title>
        <authorList>
            <person name="Shin N.R."/>
            <person name="Okamura Y."/>
            <person name="Kirsch R."/>
            <person name="Pauchet Y."/>
        </authorList>
    </citation>
    <scope>NUCLEOTIDE SEQUENCE</scope>
    <source>
        <strain evidence="2">RBIC_L_NR</strain>
    </source>
</reference>
<protein>
    <recommendedName>
        <fullName evidence="1">DDE-1 domain-containing protein</fullName>
    </recommendedName>
</protein>
<organism evidence="2 3">
    <name type="scientific">Rhamnusium bicolor</name>
    <dbReference type="NCBI Taxonomy" id="1586634"/>
    <lineage>
        <taxon>Eukaryota</taxon>
        <taxon>Metazoa</taxon>
        <taxon>Ecdysozoa</taxon>
        <taxon>Arthropoda</taxon>
        <taxon>Hexapoda</taxon>
        <taxon>Insecta</taxon>
        <taxon>Pterygota</taxon>
        <taxon>Neoptera</taxon>
        <taxon>Endopterygota</taxon>
        <taxon>Coleoptera</taxon>
        <taxon>Polyphaga</taxon>
        <taxon>Cucujiformia</taxon>
        <taxon>Chrysomeloidea</taxon>
        <taxon>Cerambycidae</taxon>
        <taxon>Lepturinae</taxon>
        <taxon>Rhagiini</taxon>
        <taxon>Rhamnusium</taxon>
    </lineage>
</organism>
<proteinExistence type="predicted"/>
<sequence>MGFDLILATPNCTALLQPMDQNLIQNIKVSYRKGLLNYIISHDDGNVVLQNFNTKNAITDLDRAWKSITEKLVPVAISAGGRRC</sequence>
<gene>
    <name evidence="2" type="ORF">NQ314_019230</name>
</gene>